<evidence type="ECO:0000259" key="6">
    <source>
        <dbReference type="PROSITE" id="PS50949"/>
    </source>
</evidence>
<dbReference type="InterPro" id="IPR036388">
    <property type="entry name" value="WH-like_DNA-bd_sf"/>
</dbReference>
<organism evidence="7 8">
    <name type="scientific">Nocardioides agri</name>
    <dbReference type="NCBI Taxonomy" id="2682843"/>
    <lineage>
        <taxon>Bacteria</taxon>
        <taxon>Bacillati</taxon>
        <taxon>Actinomycetota</taxon>
        <taxon>Actinomycetes</taxon>
        <taxon>Propionibacteriales</taxon>
        <taxon>Nocardioidaceae</taxon>
        <taxon>Nocardioides</taxon>
    </lineage>
</organism>
<dbReference type="InterPro" id="IPR004839">
    <property type="entry name" value="Aminotransferase_I/II_large"/>
</dbReference>
<dbReference type="InterPro" id="IPR015421">
    <property type="entry name" value="PyrdxlP-dep_Trfase_major"/>
</dbReference>
<dbReference type="Proteomes" id="UP000473525">
    <property type="component" value="Unassembled WGS sequence"/>
</dbReference>
<dbReference type="InterPro" id="IPR036390">
    <property type="entry name" value="WH_DNA-bd_sf"/>
</dbReference>
<dbReference type="AlphaFoldDB" id="A0A6L6XM35"/>
<evidence type="ECO:0000256" key="2">
    <source>
        <dbReference type="ARBA" id="ARBA00022898"/>
    </source>
</evidence>
<dbReference type="Pfam" id="PF00392">
    <property type="entry name" value="GntR"/>
    <property type="match status" value="1"/>
</dbReference>
<keyword evidence="2" id="KW-0663">Pyridoxal phosphate</keyword>
<evidence type="ECO:0000313" key="8">
    <source>
        <dbReference type="Proteomes" id="UP000473525"/>
    </source>
</evidence>
<dbReference type="PANTHER" id="PTHR46577">
    <property type="entry name" value="HTH-TYPE TRANSCRIPTIONAL REGULATORY PROTEIN GABR"/>
    <property type="match status" value="1"/>
</dbReference>
<dbReference type="EMBL" id="WSEK01000003">
    <property type="protein sequence ID" value="MVQ47813.1"/>
    <property type="molecule type" value="Genomic_DNA"/>
</dbReference>
<dbReference type="Pfam" id="PF00155">
    <property type="entry name" value="Aminotran_1_2"/>
    <property type="match status" value="1"/>
</dbReference>
<keyword evidence="7" id="KW-0032">Aminotransferase</keyword>
<keyword evidence="8" id="KW-1185">Reference proteome</keyword>
<dbReference type="GO" id="GO:0008483">
    <property type="term" value="F:transaminase activity"/>
    <property type="evidence" value="ECO:0007669"/>
    <property type="project" value="UniProtKB-KW"/>
</dbReference>
<keyword evidence="4" id="KW-0238">DNA-binding</keyword>
<dbReference type="InterPro" id="IPR015424">
    <property type="entry name" value="PyrdxlP-dep_Trfase"/>
</dbReference>
<dbReference type="CDD" id="cd07377">
    <property type="entry name" value="WHTH_GntR"/>
    <property type="match status" value="1"/>
</dbReference>
<dbReference type="RefSeq" id="WP_181645650.1">
    <property type="nucleotide sequence ID" value="NZ_WSEK01000003.1"/>
</dbReference>
<proteinExistence type="inferred from homology"/>
<sequence>MDLAVDITDRRDRATAIYRALLAAIRNGRLAAGDRLPPTRELAKDLGVSRTTVAVAYERLAAEGFLASRVGAGTFVTDREAPRARPRAHGALRARDGWTFAPAPTSGSQPKPTHDFRVGIPDASIFPFDSWRRLVSAEIRVGAHDPGTYAGPAGLPRLREAITRYVGFSRGVTAQPDDVIVTRGAQQALDLVARVLVAPGDVVAVEDPGYPQARDVFASHGARVVPVRVDEQGLVVDEVPAEARVVYTTPSHQFPTGPPLSAARRVALLDLAHRHGIAVVEDDYDSEFRFVDGPLDTLHALDTHGRVLYLGTYSKTLVPALRLGYLVVPPSLRDALLAARQLADGYGDPAVEAALAAFLSDGHFAAHVRRARALYGERRALLREELGRVLGDQVRLVPSAAGLHLTVTCHPSVDDAGVVRAAWAHGVALDALSAYAVAQDGPGLVLGYGALDPASIRPGLEVLARSLAAAPSR</sequence>
<gene>
    <name evidence="7" type="ORF">GON03_01375</name>
</gene>
<dbReference type="SUPFAM" id="SSF53383">
    <property type="entry name" value="PLP-dependent transferases"/>
    <property type="match status" value="1"/>
</dbReference>
<dbReference type="Gene3D" id="3.40.640.10">
    <property type="entry name" value="Type I PLP-dependent aspartate aminotransferase-like (Major domain)"/>
    <property type="match status" value="1"/>
</dbReference>
<protein>
    <submittedName>
        <fullName evidence="7">Aminotransferase class I/II-fold pyridoxal phosphate-dependent enzyme</fullName>
    </submittedName>
</protein>
<keyword evidence="7" id="KW-0808">Transferase</keyword>
<feature type="domain" description="HTH gntR-type" evidence="6">
    <location>
        <begin position="11"/>
        <end position="79"/>
    </location>
</feature>
<dbReference type="SMART" id="SM00345">
    <property type="entry name" value="HTH_GNTR"/>
    <property type="match status" value="1"/>
</dbReference>
<evidence type="ECO:0000256" key="3">
    <source>
        <dbReference type="ARBA" id="ARBA00023015"/>
    </source>
</evidence>
<evidence type="ECO:0000313" key="7">
    <source>
        <dbReference type="EMBL" id="MVQ47813.1"/>
    </source>
</evidence>
<reference evidence="7 8" key="1">
    <citation type="submission" date="2019-12" db="EMBL/GenBank/DDBJ databases">
        <authorList>
            <person name="Huq M.A."/>
        </authorList>
    </citation>
    <scope>NUCLEOTIDE SEQUENCE [LARGE SCALE GENOMIC DNA]</scope>
    <source>
        <strain evidence="7 8">MAH-18</strain>
    </source>
</reference>
<dbReference type="PRINTS" id="PR00035">
    <property type="entry name" value="HTHGNTR"/>
</dbReference>
<keyword evidence="3" id="KW-0805">Transcription regulation</keyword>
<dbReference type="PANTHER" id="PTHR46577:SF1">
    <property type="entry name" value="HTH-TYPE TRANSCRIPTIONAL REGULATORY PROTEIN GABR"/>
    <property type="match status" value="1"/>
</dbReference>
<evidence type="ECO:0000256" key="4">
    <source>
        <dbReference type="ARBA" id="ARBA00023125"/>
    </source>
</evidence>
<dbReference type="GO" id="GO:0030170">
    <property type="term" value="F:pyridoxal phosphate binding"/>
    <property type="evidence" value="ECO:0007669"/>
    <property type="project" value="InterPro"/>
</dbReference>
<dbReference type="Gene3D" id="1.10.10.10">
    <property type="entry name" value="Winged helix-like DNA-binding domain superfamily/Winged helix DNA-binding domain"/>
    <property type="match status" value="1"/>
</dbReference>
<dbReference type="InterPro" id="IPR000524">
    <property type="entry name" value="Tscrpt_reg_HTH_GntR"/>
</dbReference>
<accession>A0A6L6XM35</accession>
<dbReference type="InterPro" id="IPR051446">
    <property type="entry name" value="HTH_trans_reg/aminotransferase"/>
</dbReference>
<dbReference type="GO" id="GO:0003677">
    <property type="term" value="F:DNA binding"/>
    <property type="evidence" value="ECO:0007669"/>
    <property type="project" value="UniProtKB-KW"/>
</dbReference>
<name>A0A6L6XM35_9ACTN</name>
<dbReference type="PROSITE" id="PS50949">
    <property type="entry name" value="HTH_GNTR"/>
    <property type="match status" value="1"/>
</dbReference>
<comment type="similarity">
    <text evidence="1">In the C-terminal section; belongs to the class-I pyridoxal-phosphate-dependent aminotransferase family.</text>
</comment>
<keyword evidence="5" id="KW-0804">Transcription</keyword>
<comment type="caution">
    <text evidence="7">The sequence shown here is derived from an EMBL/GenBank/DDBJ whole genome shotgun (WGS) entry which is preliminary data.</text>
</comment>
<evidence type="ECO:0000256" key="5">
    <source>
        <dbReference type="ARBA" id="ARBA00023163"/>
    </source>
</evidence>
<dbReference type="GO" id="GO:0003700">
    <property type="term" value="F:DNA-binding transcription factor activity"/>
    <property type="evidence" value="ECO:0007669"/>
    <property type="project" value="InterPro"/>
</dbReference>
<evidence type="ECO:0000256" key="1">
    <source>
        <dbReference type="ARBA" id="ARBA00005384"/>
    </source>
</evidence>
<dbReference type="SUPFAM" id="SSF46785">
    <property type="entry name" value="Winged helix' DNA-binding domain"/>
    <property type="match status" value="1"/>
</dbReference>
<dbReference type="CDD" id="cd00609">
    <property type="entry name" value="AAT_like"/>
    <property type="match status" value="1"/>
</dbReference>